<gene>
    <name evidence="1" type="ORF">HRTV-27_gp73</name>
</gene>
<protein>
    <submittedName>
        <fullName evidence="1">Uncharacterized protein</fullName>
    </submittedName>
</protein>
<dbReference type="EMBL" id="MZ334522">
    <property type="protein sequence ID" value="UBF22766.1"/>
    <property type="molecule type" value="Genomic_DNA"/>
</dbReference>
<keyword evidence="2" id="KW-1185">Reference proteome</keyword>
<name>A0AAE9BZ64_9CAUD</name>
<reference evidence="1" key="1">
    <citation type="submission" date="2021-05" db="EMBL/GenBank/DDBJ databases">
        <title>Diversity, taxonomy and evolution of archaeal viruses of the class Caudoviricetes.</title>
        <authorList>
            <person name="Liu Y."/>
            <person name="Demina T.A."/>
            <person name="Roux S."/>
            <person name="Aiewsakun P."/>
            <person name="Kazlauskas D."/>
            <person name="Simmonds P."/>
            <person name="Prangishvili D."/>
            <person name="Oksanen H.M."/>
            <person name="Krupovic M."/>
        </authorList>
    </citation>
    <scope>NUCLEOTIDE SEQUENCE</scope>
    <source>
        <strain evidence="1">HRTV-27/27</strain>
    </source>
</reference>
<dbReference type="Proteomes" id="UP000827260">
    <property type="component" value="Segment"/>
</dbReference>
<evidence type="ECO:0000313" key="2">
    <source>
        <dbReference type="Proteomes" id="UP000827260"/>
    </source>
</evidence>
<evidence type="ECO:0000313" key="1">
    <source>
        <dbReference type="EMBL" id="UBF22766.1"/>
    </source>
</evidence>
<proteinExistence type="predicted"/>
<organism evidence="1 2">
    <name type="scientific">Halorubrum tailed virus 27</name>
    <dbReference type="NCBI Taxonomy" id="2878008"/>
    <lineage>
        <taxon>Viruses</taxon>
        <taxon>Duplodnaviria</taxon>
        <taxon>Heunggongvirae</taxon>
        <taxon>Uroviricota</taxon>
        <taxon>Caudoviricetes</taxon>
        <taxon>Thumleimavirales</taxon>
        <taxon>Hafunaviridae</taxon>
        <taxon>Minorvirus</taxon>
        <taxon>Minorvirus thailandense</taxon>
        <taxon>Minorvirus HRTV27</taxon>
    </lineage>
</organism>
<sequence>MFTVFHSQNTYLYMGTGSLLYEEEAKGPSQDHPLQFLNSERKLCLYSVLISVLNSVLCCKLCCPWVEVLSQGGPQYEPQLWFSIRVL</sequence>
<accession>A0AAE9BZ64</accession>